<dbReference type="EMBL" id="JAALLH010000002">
    <property type="protein sequence ID" value="NIY70579.1"/>
    <property type="molecule type" value="Genomic_DNA"/>
</dbReference>
<organism evidence="2 3">
    <name type="scientific">Streptomyces malaysiensis</name>
    <dbReference type="NCBI Taxonomy" id="92644"/>
    <lineage>
        <taxon>Bacteria</taxon>
        <taxon>Bacillati</taxon>
        <taxon>Actinomycetota</taxon>
        <taxon>Actinomycetes</taxon>
        <taxon>Kitasatosporales</taxon>
        <taxon>Streptomycetaceae</taxon>
        <taxon>Streptomyces</taxon>
        <taxon>Streptomyces violaceusniger group</taxon>
    </lineage>
</organism>
<dbReference type="InterPro" id="IPR013517">
    <property type="entry name" value="FG-GAP"/>
</dbReference>
<dbReference type="RefSeq" id="WP_167505420.1">
    <property type="nucleotide sequence ID" value="NZ_JAALLH010000002.1"/>
</dbReference>
<dbReference type="SUPFAM" id="SSF69318">
    <property type="entry name" value="Integrin alpha N-terminal domain"/>
    <property type="match status" value="1"/>
</dbReference>
<protein>
    <submittedName>
        <fullName evidence="2">FG-GAP repeat domain-containing protein</fullName>
    </submittedName>
</protein>
<dbReference type="Proteomes" id="UP000536624">
    <property type="component" value="Unassembled WGS sequence"/>
</dbReference>
<evidence type="ECO:0000313" key="2">
    <source>
        <dbReference type="EMBL" id="NIY70579.1"/>
    </source>
</evidence>
<sequence>MLWNLVGVGQSASFNGDGRRDVLARSFETGDLFVYPHQGRLDGLNTYGAPTKIGTGFHCGYFRWIGAGDFTGDGRADVYVTTADAKCFLYPNTAGLNDLDTLGERIHIGGKRPEVMYDSLALADLDGDGRVDCFGRQVGTGNVDSILNTGISGLDTWAAPEPMLTMDKTSWPIGMADVTGNGELDLIVRRDTGELALHDFFAGGKDADGRPKGAGEWYTISRGWDGVRAIDITDIDGDGKPDLLALRVDGTLVAHVHQGVFDPERPLSTFREPVAVAVGWNDFDYIS</sequence>
<evidence type="ECO:0000313" key="3">
    <source>
        <dbReference type="Proteomes" id="UP000536624"/>
    </source>
</evidence>
<gene>
    <name evidence="2" type="ORF">SMALB_8710</name>
</gene>
<proteinExistence type="predicted"/>
<comment type="caution">
    <text evidence="2">The sequence shown here is derived from an EMBL/GenBank/DDBJ whole genome shotgun (WGS) entry which is preliminary data.</text>
</comment>
<dbReference type="Pfam" id="PF13517">
    <property type="entry name" value="FG-GAP_3"/>
    <property type="match status" value="1"/>
</dbReference>
<dbReference type="Gene3D" id="2.130.10.130">
    <property type="entry name" value="Integrin alpha, N-terminal"/>
    <property type="match status" value="1"/>
</dbReference>
<dbReference type="InterPro" id="IPR028994">
    <property type="entry name" value="Integrin_alpha_N"/>
</dbReference>
<dbReference type="PANTHER" id="PTHR44103">
    <property type="entry name" value="PROPROTEIN CONVERTASE P"/>
    <property type="match status" value="1"/>
</dbReference>
<accession>A0A7X5XC99</accession>
<dbReference type="PANTHER" id="PTHR44103:SF1">
    <property type="entry name" value="PROPROTEIN CONVERTASE P"/>
    <property type="match status" value="1"/>
</dbReference>
<dbReference type="AlphaFoldDB" id="A0A7X5XC99"/>
<reference evidence="2 3" key="1">
    <citation type="submission" date="2020-02" db="EMBL/GenBank/DDBJ databases">
        <title>Streptomyces malaysiensis DSM14702 (JHCC583434, PFL_A843) Genome sequencing and assembly.</title>
        <authorList>
            <person name="Samborskyy M."/>
        </authorList>
    </citation>
    <scope>NUCLEOTIDE SEQUENCE [LARGE SCALE GENOMIC DNA]</scope>
    <source>
        <strain evidence="2 3">DSM 14702</strain>
    </source>
</reference>
<name>A0A7X5XC99_STRMQ</name>
<evidence type="ECO:0000256" key="1">
    <source>
        <dbReference type="ARBA" id="ARBA00022729"/>
    </source>
</evidence>
<keyword evidence="1" id="KW-0732">Signal</keyword>